<evidence type="ECO:0000256" key="1">
    <source>
        <dbReference type="SAM" id="MobiDB-lite"/>
    </source>
</evidence>
<feature type="compositionally biased region" description="Polar residues" evidence="1">
    <location>
        <begin position="333"/>
        <end position="363"/>
    </location>
</feature>
<feature type="region of interest" description="Disordered" evidence="1">
    <location>
        <begin position="224"/>
        <end position="436"/>
    </location>
</feature>
<name>A0ABP1DE93_9APHY</name>
<dbReference type="EMBL" id="OZ037946">
    <property type="protein sequence ID" value="CAL1704907.1"/>
    <property type="molecule type" value="Genomic_DNA"/>
</dbReference>
<evidence type="ECO:0000256" key="2">
    <source>
        <dbReference type="SAM" id="Phobius"/>
    </source>
</evidence>
<feature type="transmembrane region" description="Helical" evidence="2">
    <location>
        <begin position="80"/>
        <end position="96"/>
    </location>
</feature>
<accession>A0ABP1DE93</accession>
<feature type="compositionally biased region" description="Low complexity" evidence="1">
    <location>
        <begin position="177"/>
        <end position="190"/>
    </location>
</feature>
<keyword evidence="4" id="KW-1185">Reference proteome</keyword>
<organism evidence="3 4">
    <name type="scientific">Somion occarium</name>
    <dbReference type="NCBI Taxonomy" id="3059160"/>
    <lineage>
        <taxon>Eukaryota</taxon>
        <taxon>Fungi</taxon>
        <taxon>Dikarya</taxon>
        <taxon>Basidiomycota</taxon>
        <taxon>Agaricomycotina</taxon>
        <taxon>Agaricomycetes</taxon>
        <taxon>Polyporales</taxon>
        <taxon>Cerrenaceae</taxon>
        <taxon>Somion</taxon>
    </lineage>
</organism>
<gene>
    <name evidence="3" type="ORF">GFSPODELE1_LOCUS5195</name>
</gene>
<feature type="transmembrane region" description="Helical" evidence="2">
    <location>
        <begin position="46"/>
        <end position="73"/>
    </location>
</feature>
<feature type="compositionally biased region" description="Polar residues" evidence="1">
    <location>
        <begin position="287"/>
        <end position="313"/>
    </location>
</feature>
<evidence type="ECO:0000313" key="4">
    <source>
        <dbReference type="Proteomes" id="UP001497453"/>
    </source>
</evidence>
<dbReference type="Proteomes" id="UP001497453">
    <property type="component" value="Chromosome 3"/>
</dbReference>
<protein>
    <submittedName>
        <fullName evidence="3">Uncharacterized protein</fullName>
    </submittedName>
</protein>
<feature type="compositionally biased region" description="Low complexity" evidence="1">
    <location>
        <begin position="388"/>
        <end position="409"/>
    </location>
</feature>
<sequence length="581" mass="63411">MKWWSFFRKIRKVIFAFIAITGLAWVAILSIYLVKEWDHFTILQRSIVIAMISVNGITTVIQYLMIVCVFRIWVDFARTLFLLAIHVAASVLYTLFGGSFSCEIFSSKTICNDVELAFLAGSWATTGLLLGYAIFLCIMSRIPFPIPVITPNLLLSANPSPRSSTASINSASRLLGSPQSSNRSPQSRWSGDSNELRKTQKVIQYVNQRQANRTSPKKLFVVNGLPSPISPEPVSVPEQASRAHSRMRSGGSYGAMGSPRVPLPSTTISSTSSGRSATSSPIPASLRSATNSPAPSSMRQNSIARMSRTFSQKRTSRPQALPLLNPFMDPMSRNGTPDSTYSAFTYNSSSSTATPGSFGQQYLSPYHVPPLSGIQEKDGPQDAKEPESPSSIYSLYSTYSSTDSSNEQSISHVILSPYDPRTSPTMKSTISSPPRTHTATLQSVHSVAPSVHFQSEQRVPPMAHIRAFSDPVYRSYTASPRLVHEPTEAPLPNPFPMVGAELRRYASIGNERDLEKGVYGPVQHTQSARNAAHFQAALGRSPPRTAFGYGPPAYHHGHGVAPVVTRSQWKQLVLSAAAAGR</sequence>
<feature type="compositionally biased region" description="Low complexity" evidence="1">
    <location>
        <begin position="265"/>
        <end position="280"/>
    </location>
</feature>
<feature type="compositionally biased region" description="Basic and acidic residues" evidence="1">
    <location>
        <begin position="375"/>
        <end position="387"/>
    </location>
</feature>
<feature type="region of interest" description="Disordered" evidence="1">
    <location>
        <begin position="165"/>
        <end position="195"/>
    </location>
</feature>
<keyword evidence="2" id="KW-0812">Transmembrane</keyword>
<keyword evidence="2" id="KW-1133">Transmembrane helix</keyword>
<reference evidence="4" key="1">
    <citation type="submission" date="2024-04" db="EMBL/GenBank/DDBJ databases">
        <authorList>
            <person name="Shaw F."/>
            <person name="Minotto A."/>
        </authorList>
    </citation>
    <scope>NUCLEOTIDE SEQUENCE [LARGE SCALE GENOMIC DNA]</scope>
</reference>
<feature type="transmembrane region" description="Helical" evidence="2">
    <location>
        <begin position="116"/>
        <end position="138"/>
    </location>
</feature>
<proteinExistence type="predicted"/>
<evidence type="ECO:0000313" key="3">
    <source>
        <dbReference type="EMBL" id="CAL1704907.1"/>
    </source>
</evidence>
<feature type="transmembrane region" description="Helical" evidence="2">
    <location>
        <begin position="12"/>
        <end position="34"/>
    </location>
</feature>
<feature type="compositionally biased region" description="Polar residues" evidence="1">
    <location>
        <begin position="422"/>
        <end position="436"/>
    </location>
</feature>
<keyword evidence="2" id="KW-0472">Membrane</keyword>